<dbReference type="GO" id="GO:0000287">
    <property type="term" value="F:magnesium ion binding"/>
    <property type="evidence" value="ECO:0007669"/>
    <property type="project" value="InterPro"/>
</dbReference>
<evidence type="ECO:0000256" key="2">
    <source>
        <dbReference type="ARBA" id="ARBA00022679"/>
    </source>
</evidence>
<proteinExistence type="inferred from homology"/>
<evidence type="ECO:0000259" key="4">
    <source>
        <dbReference type="Pfam" id="PF22624"/>
    </source>
</evidence>
<feature type="domain" description="4'-phosphopantetheinyl transferase" evidence="3">
    <location>
        <begin position="103"/>
        <end position="187"/>
    </location>
</feature>
<dbReference type="PANTHER" id="PTHR12215">
    <property type="entry name" value="PHOSPHOPANTETHEINE TRANSFERASE"/>
    <property type="match status" value="1"/>
</dbReference>
<accession>A0A2K9PT56</accession>
<dbReference type="InterPro" id="IPR050559">
    <property type="entry name" value="P-Pant_transferase_sf"/>
</dbReference>
<evidence type="ECO:0000256" key="1">
    <source>
        <dbReference type="ARBA" id="ARBA00010990"/>
    </source>
</evidence>
<evidence type="ECO:0000259" key="3">
    <source>
        <dbReference type="Pfam" id="PF01648"/>
    </source>
</evidence>
<name>A0A2K9PT56_9FLAO</name>
<dbReference type="OrthoDB" id="9808281at2"/>
<feature type="domain" description="4'-phosphopantetheinyl transferase N-terminal" evidence="4">
    <location>
        <begin position="30"/>
        <end position="97"/>
    </location>
</feature>
<dbReference type="Gene3D" id="3.90.470.20">
    <property type="entry name" value="4'-phosphopantetheinyl transferase domain"/>
    <property type="match status" value="2"/>
</dbReference>
<dbReference type="Pfam" id="PF01648">
    <property type="entry name" value="ACPS"/>
    <property type="match status" value="1"/>
</dbReference>
<evidence type="ECO:0000313" key="6">
    <source>
        <dbReference type="Proteomes" id="UP000235826"/>
    </source>
</evidence>
<dbReference type="RefSeq" id="WP_102756905.1">
    <property type="nucleotide sequence ID" value="NZ_CP025791.1"/>
</dbReference>
<dbReference type="KEGG" id="fek:C1H87_16690"/>
<dbReference type="GO" id="GO:0019878">
    <property type="term" value="P:lysine biosynthetic process via aminoadipic acid"/>
    <property type="evidence" value="ECO:0007669"/>
    <property type="project" value="TreeGrafter"/>
</dbReference>
<dbReference type="PANTHER" id="PTHR12215:SF10">
    <property type="entry name" value="L-AMINOADIPATE-SEMIALDEHYDE DEHYDROGENASE-PHOSPHOPANTETHEINYL TRANSFERASE"/>
    <property type="match status" value="1"/>
</dbReference>
<organism evidence="5 6">
    <name type="scientific">Flavivirga eckloniae</name>
    <dbReference type="NCBI Taxonomy" id="1803846"/>
    <lineage>
        <taxon>Bacteria</taxon>
        <taxon>Pseudomonadati</taxon>
        <taxon>Bacteroidota</taxon>
        <taxon>Flavobacteriia</taxon>
        <taxon>Flavobacteriales</taxon>
        <taxon>Flavobacteriaceae</taxon>
        <taxon>Flavivirga</taxon>
    </lineage>
</organism>
<sequence length="224" mass="26230">MINIFYSYISEKNHKFLMKEVLPDFPIAFQKRIKRYKNWKEAQLSLLGRVLLNYGLKGLNKNLSNQEISYTLYGKPYFDNESIRFNISHSGDIVVCAIAVEDIGIDVEIVKNIDVHSFKYQMTSSEWEQVISSNNVNNSFFTYWTQKESVIKADGMGLSVPLRSFEIINDRANINGQYFFLKEIKLNDNYICYLASKFRIDMLDIKPKLVFVLEKYYGENIFKA</sequence>
<keyword evidence="6" id="KW-1185">Reference proteome</keyword>
<dbReference type="AlphaFoldDB" id="A0A2K9PT56"/>
<dbReference type="SUPFAM" id="SSF56214">
    <property type="entry name" value="4'-phosphopantetheinyl transferase"/>
    <property type="match status" value="2"/>
</dbReference>
<gene>
    <name evidence="5" type="ORF">C1H87_16690</name>
</gene>
<dbReference type="InterPro" id="IPR008278">
    <property type="entry name" value="4-PPantetheinyl_Trfase_dom"/>
</dbReference>
<dbReference type="GO" id="GO:0005829">
    <property type="term" value="C:cytosol"/>
    <property type="evidence" value="ECO:0007669"/>
    <property type="project" value="TreeGrafter"/>
</dbReference>
<dbReference type="EMBL" id="CP025791">
    <property type="protein sequence ID" value="AUP80253.1"/>
    <property type="molecule type" value="Genomic_DNA"/>
</dbReference>
<evidence type="ECO:0000313" key="5">
    <source>
        <dbReference type="EMBL" id="AUP80253.1"/>
    </source>
</evidence>
<dbReference type="Pfam" id="PF22624">
    <property type="entry name" value="AASDHPPT_N"/>
    <property type="match status" value="1"/>
</dbReference>
<dbReference type="GO" id="GO:0008897">
    <property type="term" value="F:holo-[acyl-carrier-protein] synthase activity"/>
    <property type="evidence" value="ECO:0007669"/>
    <property type="project" value="InterPro"/>
</dbReference>
<comment type="similarity">
    <text evidence="1">Belongs to the P-Pant transferase superfamily. Gsp/Sfp/HetI/AcpT family.</text>
</comment>
<keyword evidence="2 5" id="KW-0808">Transferase</keyword>
<dbReference type="InterPro" id="IPR055066">
    <property type="entry name" value="AASDHPPT_N"/>
</dbReference>
<dbReference type="InterPro" id="IPR037143">
    <property type="entry name" value="4-PPantetheinyl_Trfase_dom_sf"/>
</dbReference>
<reference evidence="5 6" key="1">
    <citation type="submission" date="2018-01" db="EMBL/GenBank/DDBJ databases">
        <title>Complete genome sequence of Flavivirga eckloniae ECD14 isolated from seaweed Ecklonia cava.</title>
        <authorList>
            <person name="Lee J.H."/>
            <person name="Baik K.S."/>
            <person name="Seong C.N."/>
        </authorList>
    </citation>
    <scope>NUCLEOTIDE SEQUENCE [LARGE SCALE GENOMIC DNA]</scope>
    <source>
        <strain evidence="5 6">ECD14</strain>
    </source>
</reference>
<protein>
    <submittedName>
        <fullName evidence="5">4-phosphopantetheinyl transferase</fullName>
    </submittedName>
</protein>
<dbReference type="Proteomes" id="UP000235826">
    <property type="component" value="Chromosome"/>
</dbReference>